<sequence length="401" mass="43725">MACPYVVTIPHPLLATVRPLLTHPPLPRLSANPSQAKHLSTLPHNIYTLYLFTAADFPTFAIPTTLFALFASLSGAPLTTNPTPALLPTLARVLLALTVTWANLLLFNISNQRSPTAVVEDSVNKPTRPLPAGRLSCDSARRLLLCLAPAVMLLSWAMGVWEECLLQLAFTWLYNDLGGCDEHWLLRNGLIALGYGLYSSAALRVMAGPEHTVTPHGLHWIGVVTAAMFATQHICDIKDAAGDALRGRQSAPIVLGDNVVRWSVAVPILLSSTFCAWFFASGVPAYVATLGMGALVAFRTLAYRDLKSDNKTWKLWALWTVGLFLLPLVENPDVFGRAWVDLRTALWCVLCEDERCEMLDLAAVSGVAMVVEWRRMYAQGVRAVGNESILGIVAESAARPM</sequence>
<evidence type="ECO:0000313" key="6">
    <source>
        <dbReference type="EMBL" id="KAF9739841.1"/>
    </source>
</evidence>
<dbReference type="AlphaFoldDB" id="A0A9P6KVA5"/>
<evidence type="ECO:0000256" key="4">
    <source>
        <dbReference type="ARBA" id="ARBA00023136"/>
    </source>
</evidence>
<keyword evidence="3 5" id="KW-1133">Transmembrane helix</keyword>
<accession>A0A9P6KVA5</accession>
<dbReference type="Pfam" id="PF01040">
    <property type="entry name" value="UbiA"/>
    <property type="match status" value="1"/>
</dbReference>
<comment type="caution">
    <text evidence="6">The sequence shown here is derived from an EMBL/GenBank/DDBJ whole genome shotgun (WGS) entry which is preliminary data.</text>
</comment>
<dbReference type="GO" id="GO:0016765">
    <property type="term" value="F:transferase activity, transferring alkyl or aryl (other than methyl) groups"/>
    <property type="evidence" value="ECO:0007669"/>
    <property type="project" value="InterPro"/>
</dbReference>
<evidence type="ECO:0000256" key="3">
    <source>
        <dbReference type="ARBA" id="ARBA00022989"/>
    </source>
</evidence>
<feature type="transmembrane region" description="Helical" evidence="5">
    <location>
        <begin position="47"/>
        <end position="73"/>
    </location>
</feature>
<dbReference type="InterPro" id="IPR050475">
    <property type="entry name" value="Prenyltransferase_related"/>
</dbReference>
<feature type="transmembrane region" description="Helical" evidence="5">
    <location>
        <begin position="143"/>
        <end position="161"/>
    </location>
</feature>
<dbReference type="EMBL" id="WJXW01000002">
    <property type="protein sequence ID" value="KAF9739841.1"/>
    <property type="molecule type" value="Genomic_DNA"/>
</dbReference>
<proteinExistence type="predicted"/>
<keyword evidence="4 5" id="KW-0472">Membrane</keyword>
<feature type="transmembrane region" description="Helical" evidence="5">
    <location>
        <begin position="85"/>
        <end position="107"/>
    </location>
</feature>
<dbReference type="GO" id="GO:0016020">
    <property type="term" value="C:membrane"/>
    <property type="evidence" value="ECO:0007669"/>
    <property type="project" value="UniProtKB-SubCell"/>
</dbReference>
<gene>
    <name evidence="6" type="ORF">PMIN01_02475</name>
</gene>
<keyword evidence="7" id="KW-1185">Reference proteome</keyword>
<reference evidence="6" key="1">
    <citation type="journal article" date="2020" name="Mol. Plant Microbe Interact.">
        <title>Genome Sequence of the Biocontrol Agent Coniothyrium minitans strain Conio (IMI 134523).</title>
        <authorList>
            <person name="Patel D."/>
            <person name="Shittu T.A."/>
            <person name="Baroncelli R."/>
            <person name="Muthumeenakshi S."/>
            <person name="Osborne T.H."/>
            <person name="Janganan T.K."/>
            <person name="Sreenivasaprasad S."/>
        </authorList>
    </citation>
    <scope>NUCLEOTIDE SEQUENCE</scope>
    <source>
        <strain evidence="6">Conio</strain>
    </source>
</reference>
<protein>
    <recommendedName>
        <fullName evidence="8">UbiA prenyltransferase</fullName>
    </recommendedName>
</protein>
<evidence type="ECO:0000256" key="1">
    <source>
        <dbReference type="ARBA" id="ARBA00004141"/>
    </source>
</evidence>
<evidence type="ECO:0008006" key="8">
    <source>
        <dbReference type="Google" id="ProtNLM"/>
    </source>
</evidence>
<evidence type="ECO:0000256" key="2">
    <source>
        <dbReference type="ARBA" id="ARBA00022692"/>
    </source>
</evidence>
<dbReference type="Proteomes" id="UP000756921">
    <property type="component" value="Unassembled WGS sequence"/>
</dbReference>
<name>A0A9P6KVA5_9PLEO</name>
<keyword evidence="2 5" id="KW-0812">Transmembrane</keyword>
<dbReference type="PANTHER" id="PTHR42723:SF1">
    <property type="entry name" value="CHLOROPHYLL SYNTHASE, CHLOROPLASTIC"/>
    <property type="match status" value="1"/>
</dbReference>
<dbReference type="OrthoDB" id="434972at2759"/>
<dbReference type="InterPro" id="IPR000537">
    <property type="entry name" value="UbiA_prenyltransferase"/>
</dbReference>
<evidence type="ECO:0000313" key="7">
    <source>
        <dbReference type="Proteomes" id="UP000756921"/>
    </source>
</evidence>
<evidence type="ECO:0000256" key="5">
    <source>
        <dbReference type="SAM" id="Phobius"/>
    </source>
</evidence>
<comment type="subcellular location">
    <subcellularLocation>
        <location evidence="1">Membrane</location>
        <topology evidence="1">Multi-pass membrane protein</topology>
    </subcellularLocation>
</comment>
<dbReference type="CDD" id="cd13965">
    <property type="entry name" value="PT_UbiA_3"/>
    <property type="match status" value="1"/>
</dbReference>
<organism evidence="6 7">
    <name type="scientific">Paraphaeosphaeria minitans</name>
    <dbReference type="NCBI Taxonomy" id="565426"/>
    <lineage>
        <taxon>Eukaryota</taxon>
        <taxon>Fungi</taxon>
        <taxon>Dikarya</taxon>
        <taxon>Ascomycota</taxon>
        <taxon>Pezizomycotina</taxon>
        <taxon>Dothideomycetes</taxon>
        <taxon>Pleosporomycetidae</taxon>
        <taxon>Pleosporales</taxon>
        <taxon>Massarineae</taxon>
        <taxon>Didymosphaeriaceae</taxon>
        <taxon>Paraphaeosphaeria</taxon>
    </lineage>
</organism>
<dbReference type="PANTHER" id="PTHR42723">
    <property type="entry name" value="CHLOROPHYLL SYNTHASE"/>
    <property type="match status" value="1"/>
</dbReference>
<feature type="transmembrane region" description="Helical" evidence="5">
    <location>
        <begin position="285"/>
        <end position="301"/>
    </location>
</feature>